<protein>
    <submittedName>
        <fullName evidence="1">Uncharacterized protein</fullName>
    </submittedName>
</protein>
<reference evidence="1 2" key="1">
    <citation type="submission" date="2019-05" db="EMBL/GenBank/DDBJ databases">
        <title>Another draft genome of Portunus trituberculatus and its Hox gene families provides insights of decapod evolution.</title>
        <authorList>
            <person name="Jeong J.-H."/>
            <person name="Song I."/>
            <person name="Kim S."/>
            <person name="Choi T."/>
            <person name="Kim D."/>
            <person name="Ryu S."/>
            <person name="Kim W."/>
        </authorList>
    </citation>
    <scope>NUCLEOTIDE SEQUENCE [LARGE SCALE GENOMIC DNA]</scope>
    <source>
        <tissue evidence="1">Muscle</tissue>
    </source>
</reference>
<comment type="caution">
    <text evidence="1">The sequence shown here is derived from an EMBL/GenBank/DDBJ whole genome shotgun (WGS) entry which is preliminary data.</text>
</comment>
<organism evidence="1 2">
    <name type="scientific">Portunus trituberculatus</name>
    <name type="common">Swimming crab</name>
    <name type="synonym">Neptunus trituberculatus</name>
    <dbReference type="NCBI Taxonomy" id="210409"/>
    <lineage>
        <taxon>Eukaryota</taxon>
        <taxon>Metazoa</taxon>
        <taxon>Ecdysozoa</taxon>
        <taxon>Arthropoda</taxon>
        <taxon>Crustacea</taxon>
        <taxon>Multicrustacea</taxon>
        <taxon>Malacostraca</taxon>
        <taxon>Eumalacostraca</taxon>
        <taxon>Eucarida</taxon>
        <taxon>Decapoda</taxon>
        <taxon>Pleocyemata</taxon>
        <taxon>Brachyura</taxon>
        <taxon>Eubrachyura</taxon>
        <taxon>Portunoidea</taxon>
        <taxon>Portunidae</taxon>
        <taxon>Portuninae</taxon>
        <taxon>Portunus</taxon>
    </lineage>
</organism>
<gene>
    <name evidence="1" type="ORF">E2C01_016488</name>
</gene>
<name>A0A5B7DQU7_PORTR</name>
<dbReference type="Proteomes" id="UP000324222">
    <property type="component" value="Unassembled WGS sequence"/>
</dbReference>
<proteinExistence type="predicted"/>
<evidence type="ECO:0000313" key="2">
    <source>
        <dbReference type="Proteomes" id="UP000324222"/>
    </source>
</evidence>
<sequence>MADRTRCVSYFDPQRVTPTILTAAPPPLVSSRGVASQPAEVTQGGGLTFLQDVFVSMVERGTDGGGGGGGGKDSCRGAMDVWLAGWCTHMFIFAGLG</sequence>
<accession>A0A5B7DQU7</accession>
<dbReference type="EMBL" id="VSRR010001206">
    <property type="protein sequence ID" value="MPC23439.1"/>
    <property type="molecule type" value="Genomic_DNA"/>
</dbReference>
<keyword evidence="2" id="KW-1185">Reference proteome</keyword>
<dbReference type="AlphaFoldDB" id="A0A5B7DQU7"/>
<evidence type="ECO:0000313" key="1">
    <source>
        <dbReference type="EMBL" id="MPC23439.1"/>
    </source>
</evidence>